<evidence type="ECO:0000313" key="4">
    <source>
        <dbReference type="Proteomes" id="UP000649604"/>
    </source>
</evidence>
<accession>A0A9D5K0B8</accession>
<feature type="domain" description="DNA polymerase III gamma subunit" evidence="2">
    <location>
        <begin position="3"/>
        <end position="124"/>
    </location>
</feature>
<dbReference type="InterPro" id="IPR022754">
    <property type="entry name" value="DNA_pol_III_gamma-3"/>
</dbReference>
<dbReference type="EMBL" id="WJJP01000764">
    <property type="protein sequence ID" value="MBD3327617.1"/>
    <property type="molecule type" value="Genomic_DNA"/>
</dbReference>
<dbReference type="Pfam" id="PF12169">
    <property type="entry name" value="DNA_pol3_gamma3"/>
    <property type="match status" value="1"/>
</dbReference>
<dbReference type="GO" id="GO:0003887">
    <property type="term" value="F:DNA-directed DNA polymerase activity"/>
    <property type="evidence" value="ECO:0007669"/>
    <property type="project" value="InterPro"/>
</dbReference>
<evidence type="ECO:0000259" key="2">
    <source>
        <dbReference type="Pfam" id="PF12169"/>
    </source>
</evidence>
<evidence type="ECO:0000313" key="3">
    <source>
        <dbReference type="EMBL" id="MBD3327617.1"/>
    </source>
</evidence>
<reference evidence="3" key="1">
    <citation type="submission" date="2019-11" db="EMBL/GenBank/DDBJ databases">
        <title>Microbial mats filling the niche in hypersaline microbial mats.</title>
        <authorList>
            <person name="Wong H.L."/>
            <person name="Macleod F.I."/>
            <person name="White R.A. III"/>
            <person name="Burns B.P."/>
        </authorList>
    </citation>
    <scope>NUCLEOTIDE SEQUENCE</scope>
    <source>
        <strain evidence="3">Rbin_158</strain>
    </source>
</reference>
<dbReference type="GO" id="GO:0006260">
    <property type="term" value="P:DNA replication"/>
    <property type="evidence" value="ECO:0007669"/>
    <property type="project" value="InterPro"/>
</dbReference>
<feature type="compositionally biased region" description="Basic residues" evidence="1">
    <location>
        <begin position="283"/>
        <end position="300"/>
    </location>
</feature>
<sequence>HAVLQAIVHHQPSRIFSLMNRIVARGDNLRLFCMELMERIRNLIVLKVTSQPDPYLNLFNYTRADLEPYLPQTTLSELQQIYWSLAQVEHDIKFSPNPRYILEMALVKLTQVQALEPLETLYARLQEIKTTIASQPPDDIVSPSRLEVREPQADVSDAPMPPQHLMHIWETILQTMKSKRPAFAATLKNMLPLRLTHDQLTVGFHQETEFAKASLEDPKNAAILAEVLHQELGRSVRIVTTTHNGATSIDTMRKKLEQQNATIPRPEGPPPERRPPTPSAPRSRGKSPRKKGLASQRRYKPPVQVSVQDIIRLFDGEIEES</sequence>
<dbReference type="InterPro" id="IPR008921">
    <property type="entry name" value="DNA_pol3_clamp-load_cplx_C"/>
</dbReference>
<feature type="non-terminal residue" evidence="3">
    <location>
        <position position="1"/>
    </location>
</feature>
<feature type="region of interest" description="Disordered" evidence="1">
    <location>
        <begin position="260"/>
        <end position="305"/>
    </location>
</feature>
<dbReference type="Proteomes" id="UP000649604">
    <property type="component" value="Unassembled WGS sequence"/>
</dbReference>
<gene>
    <name evidence="3" type="ORF">GF339_23745</name>
</gene>
<dbReference type="GO" id="GO:0003677">
    <property type="term" value="F:DNA binding"/>
    <property type="evidence" value="ECO:0007669"/>
    <property type="project" value="InterPro"/>
</dbReference>
<dbReference type="AlphaFoldDB" id="A0A9D5K0B8"/>
<protein>
    <recommendedName>
        <fullName evidence="2">DNA polymerase III gamma subunit domain-containing protein</fullName>
    </recommendedName>
</protein>
<proteinExistence type="predicted"/>
<organism evidence="3 4">
    <name type="scientific">candidate division KSB3 bacterium</name>
    <dbReference type="NCBI Taxonomy" id="2044937"/>
    <lineage>
        <taxon>Bacteria</taxon>
        <taxon>candidate division KSB3</taxon>
    </lineage>
</organism>
<evidence type="ECO:0000256" key="1">
    <source>
        <dbReference type="SAM" id="MobiDB-lite"/>
    </source>
</evidence>
<dbReference type="SUPFAM" id="SSF48019">
    <property type="entry name" value="post-AAA+ oligomerization domain-like"/>
    <property type="match status" value="1"/>
</dbReference>
<name>A0A9D5K0B8_9BACT</name>
<dbReference type="Gene3D" id="1.20.272.10">
    <property type="match status" value="1"/>
</dbReference>
<comment type="caution">
    <text evidence="3">The sequence shown here is derived from an EMBL/GenBank/DDBJ whole genome shotgun (WGS) entry which is preliminary data.</text>
</comment>